<evidence type="ECO:0000256" key="5">
    <source>
        <dbReference type="ARBA" id="ARBA00059758"/>
    </source>
</evidence>
<comment type="caution">
    <text evidence="6">Lacks conserved residue(s) required for the propagation of feature annotation.</text>
</comment>
<dbReference type="PROSITE" id="PS51608">
    <property type="entry name" value="SAM_MT_UBIE"/>
    <property type="match status" value="1"/>
</dbReference>
<dbReference type="RefSeq" id="WP_191138276.1">
    <property type="nucleotide sequence ID" value="NZ_JACXAG020000001.1"/>
</dbReference>
<feature type="binding site" evidence="6">
    <location>
        <position position="62"/>
    </location>
    <ligand>
        <name>S-adenosyl-L-methionine</name>
        <dbReference type="ChEBI" id="CHEBI:59789"/>
    </ligand>
</feature>
<comment type="catalytic activity">
    <reaction evidence="6">
        <text>a 2-demethylmenaquinol + S-adenosyl-L-methionine = a menaquinol + S-adenosyl-L-homocysteine + H(+)</text>
        <dbReference type="Rhea" id="RHEA:42640"/>
        <dbReference type="Rhea" id="RHEA-COMP:9539"/>
        <dbReference type="Rhea" id="RHEA-COMP:9563"/>
        <dbReference type="ChEBI" id="CHEBI:15378"/>
        <dbReference type="ChEBI" id="CHEBI:18151"/>
        <dbReference type="ChEBI" id="CHEBI:55437"/>
        <dbReference type="ChEBI" id="CHEBI:57856"/>
        <dbReference type="ChEBI" id="CHEBI:59789"/>
        <dbReference type="EC" id="2.1.1.163"/>
    </reaction>
</comment>
<dbReference type="Gene3D" id="3.40.50.150">
    <property type="entry name" value="Vaccinia Virus protein VP39"/>
    <property type="match status" value="1"/>
</dbReference>
<dbReference type="InterPro" id="IPR004033">
    <property type="entry name" value="UbiE/COQ5_MeTrFase"/>
</dbReference>
<sequence>MNQHHNEEKPKFVHGVFESIARDYDRMNSLISFNMHKRWRQFAMKKMEVKAGDYALDICCGTADWTLSLAHASQTGKIVGLDFSQNMLAVGQEKVDQSPDCAIIELVQGDAMALPFEDDTFDHVTIGFALRNVKDLAHVLKEMKRVVKPGGQVVSLDLSKPTWKPFRAVYYLYFRHLLPFVGKIFANRYEQYKWLPESLLTFPDYKQLGDIMKTDIGLENVGVYPLTGGIMALHIGHKPFEEKGKMLK</sequence>
<protein>
    <recommendedName>
        <fullName evidence="6">Demethylmenaquinone methyltransferase</fullName>
        <ecNumber evidence="6">2.1.1.163</ecNumber>
    </recommendedName>
</protein>
<evidence type="ECO:0000256" key="1">
    <source>
        <dbReference type="ARBA" id="ARBA00022428"/>
    </source>
</evidence>
<dbReference type="InterPro" id="IPR029063">
    <property type="entry name" value="SAM-dependent_MTases_sf"/>
</dbReference>
<dbReference type="NCBIfam" id="TIGR01934">
    <property type="entry name" value="MenG_MenH_UbiE"/>
    <property type="match status" value="1"/>
</dbReference>
<dbReference type="InterPro" id="IPR023576">
    <property type="entry name" value="UbiE/COQ5_MeTrFase_CS"/>
</dbReference>
<keyword evidence="4 6" id="KW-0949">S-adenosyl-L-methionine</keyword>
<keyword evidence="8" id="KW-1185">Reference proteome</keyword>
<evidence type="ECO:0000256" key="6">
    <source>
        <dbReference type="HAMAP-Rule" id="MF_01813"/>
    </source>
</evidence>
<dbReference type="Pfam" id="PF01209">
    <property type="entry name" value="Ubie_methyltran"/>
    <property type="match status" value="1"/>
</dbReference>
<organism evidence="7 8">
    <name type="scientific">Polycladospora coralii</name>
    <dbReference type="NCBI Taxonomy" id="2771432"/>
    <lineage>
        <taxon>Bacteria</taxon>
        <taxon>Bacillati</taxon>
        <taxon>Bacillota</taxon>
        <taxon>Bacilli</taxon>
        <taxon>Bacillales</taxon>
        <taxon>Thermoactinomycetaceae</taxon>
        <taxon>Polycladospora</taxon>
    </lineage>
</organism>
<name>A0A926RSP0_9BACL</name>
<evidence type="ECO:0000256" key="3">
    <source>
        <dbReference type="ARBA" id="ARBA00022679"/>
    </source>
</evidence>
<dbReference type="GO" id="GO:0009234">
    <property type="term" value="P:menaquinone biosynthetic process"/>
    <property type="evidence" value="ECO:0007669"/>
    <property type="project" value="UniProtKB-UniRule"/>
</dbReference>
<evidence type="ECO:0000313" key="7">
    <source>
        <dbReference type="EMBL" id="MBD1371625.1"/>
    </source>
</evidence>
<dbReference type="NCBIfam" id="NF001243">
    <property type="entry name" value="PRK00216.1-4"/>
    <property type="match status" value="1"/>
</dbReference>
<comment type="function">
    <text evidence="5 6">Methyltransferase required for the conversion of demethylmenaquinol (DMKH2) to menaquinol (MKH2).</text>
</comment>
<dbReference type="GO" id="GO:0032259">
    <property type="term" value="P:methylation"/>
    <property type="evidence" value="ECO:0007669"/>
    <property type="project" value="UniProtKB-KW"/>
</dbReference>
<dbReference type="NCBIfam" id="NF001244">
    <property type="entry name" value="PRK00216.1-5"/>
    <property type="match status" value="1"/>
</dbReference>
<dbReference type="Proteomes" id="UP000661691">
    <property type="component" value="Unassembled WGS sequence"/>
</dbReference>
<dbReference type="SUPFAM" id="SSF53335">
    <property type="entry name" value="S-adenosyl-L-methionine-dependent methyltransferases"/>
    <property type="match status" value="1"/>
</dbReference>
<comment type="pathway">
    <text evidence="6">Quinol/quinone metabolism; menaquinone biosynthesis; menaquinol from 1,4-dihydroxy-2-naphthoate: step 2/2.</text>
</comment>
<dbReference type="CDD" id="cd02440">
    <property type="entry name" value="AdoMet_MTases"/>
    <property type="match status" value="1"/>
</dbReference>
<dbReference type="HAMAP" id="MF_01813">
    <property type="entry name" value="MenG_UbiE_methyltr"/>
    <property type="match status" value="1"/>
</dbReference>
<dbReference type="PROSITE" id="PS01183">
    <property type="entry name" value="UBIE_1"/>
    <property type="match status" value="1"/>
</dbReference>
<evidence type="ECO:0000256" key="4">
    <source>
        <dbReference type="ARBA" id="ARBA00022691"/>
    </source>
</evidence>
<dbReference type="AlphaFoldDB" id="A0A926RSP0"/>
<dbReference type="GO" id="GO:0043770">
    <property type="term" value="F:demethylmenaquinone methyltransferase activity"/>
    <property type="evidence" value="ECO:0007669"/>
    <property type="project" value="UniProtKB-UniRule"/>
</dbReference>
<feature type="binding site" evidence="6">
    <location>
        <begin position="110"/>
        <end position="111"/>
    </location>
    <ligand>
        <name>S-adenosyl-L-methionine</name>
        <dbReference type="ChEBI" id="CHEBI:59789"/>
    </ligand>
</feature>
<keyword evidence="2 6" id="KW-0489">Methyltransferase</keyword>
<accession>A0A926RSP0</accession>
<dbReference type="PANTHER" id="PTHR43591:SF24">
    <property type="entry name" value="2-METHOXY-6-POLYPRENYL-1,4-BENZOQUINOL METHYLASE, MITOCHONDRIAL"/>
    <property type="match status" value="1"/>
</dbReference>
<dbReference type="PROSITE" id="PS01184">
    <property type="entry name" value="UBIE_2"/>
    <property type="match status" value="1"/>
</dbReference>
<reference evidence="7" key="1">
    <citation type="submission" date="2020-09" db="EMBL/GenBank/DDBJ databases">
        <title>A novel bacterium of genus Hazenella, isolated from South China Sea.</title>
        <authorList>
            <person name="Huang H."/>
            <person name="Mo K."/>
            <person name="Hu Y."/>
        </authorList>
    </citation>
    <scope>NUCLEOTIDE SEQUENCE</scope>
    <source>
        <strain evidence="7">IB182357</strain>
    </source>
</reference>
<keyword evidence="1 6" id="KW-0474">Menaquinone biosynthesis</keyword>
<dbReference type="EC" id="2.1.1.163" evidence="6"/>
<feature type="binding site" evidence="6">
    <location>
        <position position="82"/>
    </location>
    <ligand>
        <name>S-adenosyl-L-methionine</name>
        <dbReference type="ChEBI" id="CHEBI:59789"/>
    </ligand>
</feature>
<comment type="caution">
    <text evidence="7">The sequence shown here is derived from an EMBL/GenBank/DDBJ whole genome shotgun (WGS) entry which is preliminary data.</text>
</comment>
<evidence type="ECO:0000313" key="8">
    <source>
        <dbReference type="Proteomes" id="UP000661691"/>
    </source>
</evidence>
<gene>
    <name evidence="6" type="primary">menG</name>
    <name evidence="7" type="ORF">IC620_04540</name>
</gene>
<dbReference type="FunFam" id="3.40.50.150:FF:000086">
    <property type="entry name" value="Demethylmenaquinone methyltransferase"/>
    <property type="match status" value="1"/>
</dbReference>
<keyword evidence="3 6" id="KW-0808">Transferase</keyword>
<comment type="similarity">
    <text evidence="6">Belongs to the class I-like SAM-binding methyltransferase superfamily. MenG/UbiE family.</text>
</comment>
<dbReference type="EMBL" id="JACXAH010000005">
    <property type="protein sequence ID" value="MBD1371625.1"/>
    <property type="molecule type" value="Genomic_DNA"/>
</dbReference>
<evidence type="ECO:0000256" key="2">
    <source>
        <dbReference type="ARBA" id="ARBA00022603"/>
    </source>
</evidence>
<proteinExistence type="inferred from homology"/>
<dbReference type="PANTHER" id="PTHR43591">
    <property type="entry name" value="METHYLTRANSFERASE"/>
    <property type="match status" value="1"/>
</dbReference>